<accession>A0ABP0AMM5</accession>
<gene>
    <name evidence="1" type="ORF">MPIPNATIZW_LOCUS18748</name>
</gene>
<dbReference type="EMBL" id="OY882879">
    <property type="protein sequence ID" value="CAK6450442.1"/>
    <property type="molecule type" value="Genomic_DNA"/>
</dbReference>
<keyword evidence="2" id="KW-1185">Reference proteome</keyword>
<evidence type="ECO:0000313" key="2">
    <source>
        <dbReference type="Proteomes" id="UP001314169"/>
    </source>
</evidence>
<name>A0ABP0AMM5_PIPNA</name>
<protein>
    <submittedName>
        <fullName evidence="1">Uncharacterized protein</fullName>
    </submittedName>
</protein>
<reference evidence="1" key="1">
    <citation type="submission" date="2023-12" db="EMBL/GenBank/DDBJ databases">
        <authorList>
            <person name="Brown T."/>
        </authorList>
    </citation>
    <scope>NUCLEOTIDE SEQUENCE</scope>
</reference>
<dbReference type="Proteomes" id="UP001314169">
    <property type="component" value="Chromosome X"/>
</dbReference>
<proteinExistence type="predicted"/>
<organism evidence="1 2">
    <name type="scientific">Pipistrellus nathusii</name>
    <name type="common">Nathusius' pipistrelle</name>
    <dbReference type="NCBI Taxonomy" id="59473"/>
    <lineage>
        <taxon>Eukaryota</taxon>
        <taxon>Metazoa</taxon>
        <taxon>Chordata</taxon>
        <taxon>Craniata</taxon>
        <taxon>Vertebrata</taxon>
        <taxon>Euteleostomi</taxon>
        <taxon>Mammalia</taxon>
        <taxon>Eutheria</taxon>
        <taxon>Laurasiatheria</taxon>
        <taxon>Chiroptera</taxon>
        <taxon>Yangochiroptera</taxon>
        <taxon>Vespertilionidae</taxon>
        <taxon>Pipistrellus</taxon>
    </lineage>
</organism>
<sequence length="100" mass="11224">MRRLYPGIIEHRGSKSSTSTSISATAAKGNCFHFFLFYLQNPSSSAEYMIDKTFCLVVLCHTFTENAYPSYLCCNVSGSTCYSFHLLLLIIITLVMETLC</sequence>
<evidence type="ECO:0000313" key="1">
    <source>
        <dbReference type="EMBL" id="CAK6450442.1"/>
    </source>
</evidence>